<feature type="binding site" evidence="5">
    <location>
        <position position="184"/>
    </location>
    <ligand>
        <name>NADP(+)</name>
        <dbReference type="ChEBI" id="CHEBI:58349"/>
    </ligand>
</feature>
<keyword evidence="6" id="KW-0276">Fatty acid metabolism</keyword>
<dbReference type="SUPFAM" id="SSF51735">
    <property type="entry name" value="NAD(P)-binding Rossmann-fold domains"/>
    <property type="match status" value="1"/>
</dbReference>
<keyword evidence="6" id="KW-0444">Lipid biosynthesis</keyword>
<dbReference type="InterPro" id="IPR036291">
    <property type="entry name" value="NAD(P)-bd_dom_sf"/>
</dbReference>
<accession>A0AAX3N9T9</accession>
<comment type="subunit">
    <text evidence="6">Homotetramer.</text>
</comment>
<feature type="binding site" evidence="5">
    <location>
        <begin position="151"/>
        <end position="155"/>
    </location>
    <ligand>
        <name>NADP(+)</name>
        <dbReference type="ChEBI" id="CHEBI:58349"/>
    </ligand>
</feature>
<comment type="function">
    <text evidence="1 6">Catalyzes the NADPH-dependent reduction of beta-ketoacyl-ACP substrates to beta-hydroxyacyl-ACP products, the first reductive step in the elongation cycle of fatty acid biosynthesis.</text>
</comment>
<name>A0AAX3N9T9_9ENTR</name>
<dbReference type="InterPro" id="IPR002347">
    <property type="entry name" value="SDR_fam"/>
</dbReference>
<keyword evidence="6" id="KW-0275">Fatty acid biosynthesis</keyword>
<dbReference type="InterPro" id="IPR020904">
    <property type="entry name" value="Sc_DH/Rdtase_CS"/>
</dbReference>
<evidence type="ECO:0000256" key="4">
    <source>
        <dbReference type="PIRSR" id="PIRSR611284-1"/>
    </source>
</evidence>
<dbReference type="EMBL" id="CP110496">
    <property type="protein sequence ID" value="WDI78625.1"/>
    <property type="molecule type" value="Genomic_DNA"/>
</dbReference>
<evidence type="ECO:0000256" key="6">
    <source>
        <dbReference type="RuleBase" id="RU366074"/>
    </source>
</evidence>
<dbReference type="Gene3D" id="3.40.50.720">
    <property type="entry name" value="NAD(P)-binding Rossmann-like Domain"/>
    <property type="match status" value="1"/>
</dbReference>
<evidence type="ECO:0000256" key="2">
    <source>
        <dbReference type="ARBA" id="ARBA00006484"/>
    </source>
</evidence>
<evidence type="ECO:0000256" key="5">
    <source>
        <dbReference type="PIRSR" id="PIRSR611284-2"/>
    </source>
</evidence>
<protein>
    <recommendedName>
        <fullName evidence="6">3-oxoacyl-[acyl-carrier-protein] reductase</fullName>
        <ecNumber evidence="6">1.1.1.100</ecNumber>
    </recommendedName>
</protein>
<dbReference type="PANTHER" id="PTHR42879">
    <property type="entry name" value="3-OXOACYL-(ACYL-CARRIER-PROTEIN) REDUCTASE"/>
    <property type="match status" value="1"/>
</dbReference>
<comment type="catalytic activity">
    <reaction evidence="6">
        <text>a (3R)-hydroxyacyl-[ACP] + NADP(+) = a 3-oxoacyl-[ACP] + NADPH + H(+)</text>
        <dbReference type="Rhea" id="RHEA:17397"/>
        <dbReference type="Rhea" id="RHEA-COMP:9916"/>
        <dbReference type="Rhea" id="RHEA-COMP:9945"/>
        <dbReference type="ChEBI" id="CHEBI:15378"/>
        <dbReference type="ChEBI" id="CHEBI:57783"/>
        <dbReference type="ChEBI" id="CHEBI:58349"/>
        <dbReference type="ChEBI" id="CHEBI:78776"/>
        <dbReference type="ChEBI" id="CHEBI:78827"/>
        <dbReference type="EC" id="1.1.1.100"/>
    </reaction>
</comment>
<evidence type="ECO:0000256" key="3">
    <source>
        <dbReference type="ARBA" id="ARBA00023002"/>
    </source>
</evidence>
<dbReference type="PRINTS" id="PR00080">
    <property type="entry name" value="SDRFAMILY"/>
</dbReference>
<dbReference type="Proteomes" id="UP001214992">
    <property type="component" value="Chromosome"/>
</dbReference>
<dbReference type="CDD" id="cd05333">
    <property type="entry name" value="BKR_SDR_c"/>
    <property type="match status" value="1"/>
</dbReference>
<dbReference type="AlphaFoldDB" id="A0AAX3N9T9"/>
<evidence type="ECO:0000313" key="8">
    <source>
        <dbReference type="Proteomes" id="UP001214992"/>
    </source>
</evidence>
<dbReference type="NCBIfam" id="TIGR01830">
    <property type="entry name" value="3oxo_ACP_reduc"/>
    <property type="match status" value="1"/>
</dbReference>
<proteinExistence type="inferred from homology"/>
<keyword evidence="3 6" id="KW-0560">Oxidoreductase</keyword>
<feature type="active site" description="Proton acceptor" evidence="4">
    <location>
        <position position="151"/>
    </location>
</feature>
<dbReference type="InterPro" id="IPR011284">
    <property type="entry name" value="3oxo_ACP_reduc"/>
</dbReference>
<reference evidence="7" key="1">
    <citation type="submission" date="2022-11" db="EMBL/GenBank/DDBJ databases">
        <title>Genomic comparisons reveal selection pressure and functional variation between nutritional endosymbionts of cave-adapted and epigean Hawaiian planthoppers.</title>
        <authorList>
            <person name="Gossett J.M."/>
            <person name="Porter M.L."/>
            <person name="Vasquez Y."/>
            <person name="Bennett G.M."/>
            <person name="Chong R.A."/>
        </authorList>
    </citation>
    <scope>NUCLEOTIDE SEQUENCE</scope>
    <source>
        <strain evidence="7">OPOL2</strain>
    </source>
</reference>
<dbReference type="GO" id="GO:0004316">
    <property type="term" value="F:3-oxoacyl-[acyl-carrier-protein] reductase (NADPH) activity"/>
    <property type="evidence" value="ECO:0007669"/>
    <property type="project" value="UniProtKB-UniRule"/>
</dbReference>
<sequence length="244" mass="26560">MNLKNKIALITGATNGIGHAIAYILKKYGAFVIGTATNNKNVNKIENFLKNKGKGYILDVNNKKSITNLLNNIKENFGGIDILINNAAITIDKLFIKMNEQDWNNVINTNLNSIFYISKAVIFSMLKKKQGRIISIGSMIANTGNIGQTNYSASKAGLIAMSKSIAKEVASRGITVNVVSPGFIKTNMTKKIKKEISNNILNNIPMKRFGSAKDVAYAVAFLASDKSSYITGETIHINGGLYMS</sequence>
<dbReference type="PANTHER" id="PTHR42879:SF2">
    <property type="entry name" value="3-OXOACYL-[ACYL-CARRIER-PROTEIN] REDUCTASE FABG"/>
    <property type="match status" value="1"/>
</dbReference>
<dbReference type="PRINTS" id="PR00081">
    <property type="entry name" value="GDHRDH"/>
</dbReference>
<dbReference type="Pfam" id="PF13561">
    <property type="entry name" value="adh_short_C2"/>
    <property type="match status" value="1"/>
</dbReference>
<keyword evidence="5 6" id="KW-0521">NADP</keyword>
<evidence type="ECO:0000313" key="7">
    <source>
        <dbReference type="EMBL" id="WDI78625.1"/>
    </source>
</evidence>
<dbReference type="GO" id="GO:0051287">
    <property type="term" value="F:NAD binding"/>
    <property type="evidence" value="ECO:0007669"/>
    <property type="project" value="UniProtKB-UniRule"/>
</dbReference>
<keyword evidence="6" id="KW-0443">Lipid metabolism</keyword>
<dbReference type="GO" id="GO:0006633">
    <property type="term" value="P:fatty acid biosynthetic process"/>
    <property type="evidence" value="ECO:0007669"/>
    <property type="project" value="UniProtKB-KW"/>
</dbReference>
<gene>
    <name evidence="7" type="primary">fabG</name>
    <name evidence="7" type="ORF">ONB71_00545</name>
</gene>
<dbReference type="PROSITE" id="PS00061">
    <property type="entry name" value="ADH_SHORT"/>
    <property type="match status" value="1"/>
</dbReference>
<dbReference type="NCBIfam" id="NF009466">
    <property type="entry name" value="PRK12826.1-2"/>
    <property type="match status" value="1"/>
</dbReference>
<dbReference type="InterPro" id="IPR050259">
    <property type="entry name" value="SDR"/>
</dbReference>
<comment type="pathway">
    <text evidence="6">Lipid metabolism; fatty acid biosynthesis.</text>
</comment>
<organism evidence="7 8">
    <name type="scientific">Candidatus Purcelliella pentastirinorum</name>
    <dbReference type="NCBI Taxonomy" id="472834"/>
    <lineage>
        <taxon>Bacteria</taxon>
        <taxon>Pseudomonadati</taxon>
        <taxon>Pseudomonadota</taxon>
        <taxon>Gammaproteobacteria</taxon>
        <taxon>Enterobacterales</taxon>
        <taxon>Enterobacteriaceae</taxon>
        <taxon>Candidatus Purcelliella</taxon>
    </lineage>
</organism>
<dbReference type="EC" id="1.1.1.100" evidence="6"/>
<feature type="binding site" evidence="5">
    <location>
        <position position="86"/>
    </location>
    <ligand>
        <name>NADP(+)</name>
        <dbReference type="ChEBI" id="CHEBI:58349"/>
    </ligand>
</feature>
<dbReference type="FunFam" id="3.40.50.720:FF:000173">
    <property type="entry name" value="3-oxoacyl-[acyl-carrier protein] reductase"/>
    <property type="match status" value="1"/>
</dbReference>
<comment type="similarity">
    <text evidence="2 6">Belongs to the short-chain dehydrogenases/reductases (SDR) family.</text>
</comment>
<dbReference type="RefSeq" id="WP_274360650.1">
    <property type="nucleotide sequence ID" value="NZ_CP110496.1"/>
</dbReference>
<evidence type="ECO:0000256" key="1">
    <source>
        <dbReference type="ARBA" id="ARBA00002607"/>
    </source>
</evidence>
<feature type="binding site" evidence="5">
    <location>
        <position position="37"/>
    </location>
    <ligand>
        <name>NADP(+)</name>
        <dbReference type="ChEBI" id="CHEBI:58349"/>
    </ligand>
</feature>